<evidence type="ECO:0000313" key="2">
    <source>
        <dbReference type="EMBL" id="TEY38154.1"/>
    </source>
</evidence>
<protein>
    <submittedName>
        <fullName evidence="2">Uncharacterized protein</fullName>
    </submittedName>
</protein>
<reference evidence="2 3" key="1">
    <citation type="submission" date="2017-11" db="EMBL/GenBank/DDBJ databases">
        <title>Comparative genomics of Botrytis spp.</title>
        <authorList>
            <person name="Valero-Jimenez C.A."/>
            <person name="Tapia P."/>
            <person name="Veloso J."/>
            <person name="Silva-Moreno E."/>
            <person name="Staats M."/>
            <person name="Valdes J.H."/>
            <person name="Van Kan J.A.L."/>
        </authorList>
    </citation>
    <scope>NUCLEOTIDE SEQUENCE [LARGE SCALE GENOMIC DNA]</scope>
    <source>
        <strain evidence="2 3">MUCL2830</strain>
    </source>
</reference>
<name>A0A4Y8CLN0_9HELO</name>
<dbReference type="AlphaFoldDB" id="A0A4Y8CLN0"/>
<dbReference type="Proteomes" id="UP000297299">
    <property type="component" value="Unassembled WGS sequence"/>
</dbReference>
<organism evidence="2 3">
    <name type="scientific">Botryotinia calthae</name>
    <dbReference type="NCBI Taxonomy" id="38488"/>
    <lineage>
        <taxon>Eukaryota</taxon>
        <taxon>Fungi</taxon>
        <taxon>Dikarya</taxon>
        <taxon>Ascomycota</taxon>
        <taxon>Pezizomycotina</taxon>
        <taxon>Leotiomycetes</taxon>
        <taxon>Helotiales</taxon>
        <taxon>Sclerotiniaceae</taxon>
        <taxon>Botryotinia</taxon>
    </lineage>
</organism>
<accession>A0A4Y8CLN0</accession>
<feature type="region of interest" description="Disordered" evidence="1">
    <location>
        <begin position="34"/>
        <end position="64"/>
    </location>
</feature>
<proteinExistence type="predicted"/>
<sequence>MSNKIGLSKLNFSRSTTYTKGNKPLLLASIPYRTSTTQSRDDDLVKTFPPSDQTSSVQNPGKESVESNIFHQNTSTPVLGSNRVQSSVDKAISHNPTKPCTLPSQANQGLRLTGRITPSTLTCVRIRRKQSREEHKWGKNATSNKLRTNFASNKPISLGDGVPSTHIGSKVKGLASTQTGFNSTFYNGETRQHVSYIDFNQHGSDVILFPAFSSLLPSTDVTNHGLKPGPAFGRVAASSTSKIIVEESLFASISQLPCVSEAGPSAKAKAVQKLANFSSLIFHKRHSELG</sequence>
<comment type="caution">
    <text evidence="2">The sequence shown here is derived from an EMBL/GenBank/DDBJ whole genome shotgun (WGS) entry which is preliminary data.</text>
</comment>
<dbReference type="EMBL" id="PHWZ01000493">
    <property type="protein sequence ID" value="TEY38154.1"/>
    <property type="molecule type" value="Genomic_DNA"/>
</dbReference>
<evidence type="ECO:0000256" key="1">
    <source>
        <dbReference type="SAM" id="MobiDB-lite"/>
    </source>
</evidence>
<gene>
    <name evidence="2" type="ORF">BOTCAL_0494g00080</name>
</gene>
<feature type="compositionally biased region" description="Polar residues" evidence="1">
    <location>
        <begin position="50"/>
        <end position="64"/>
    </location>
</feature>
<evidence type="ECO:0000313" key="3">
    <source>
        <dbReference type="Proteomes" id="UP000297299"/>
    </source>
</evidence>
<keyword evidence="3" id="KW-1185">Reference proteome</keyword>